<keyword evidence="1 3" id="KW-0853">WD repeat</keyword>
<dbReference type="InterPro" id="IPR036322">
    <property type="entry name" value="WD40_repeat_dom_sf"/>
</dbReference>
<gene>
    <name evidence="5" type="ORF">RIF29_18970</name>
</gene>
<evidence type="ECO:0000256" key="1">
    <source>
        <dbReference type="ARBA" id="ARBA00022574"/>
    </source>
</evidence>
<organism evidence="5 6">
    <name type="scientific">Crotalaria pallida</name>
    <name type="common">Smooth rattlebox</name>
    <name type="synonym">Crotalaria striata</name>
    <dbReference type="NCBI Taxonomy" id="3830"/>
    <lineage>
        <taxon>Eukaryota</taxon>
        <taxon>Viridiplantae</taxon>
        <taxon>Streptophyta</taxon>
        <taxon>Embryophyta</taxon>
        <taxon>Tracheophyta</taxon>
        <taxon>Spermatophyta</taxon>
        <taxon>Magnoliopsida</taxon>
        <taxon>eudicotyledons</taxon>
        <taxon>Gunneridae</taxon>
        <taxon>Pentapetalae</taxon>
        <taxon>rosids</taxon>
        <taxon>fabids</taxon>
        <taxon>Fabales</taxon>
        <taxon>Fabaceae</taxon>
        <taxon>Papilionoideae</taxon>
        <taxon>50 kb inversion clade</taxon>
        <taxon>genistoids sensu lato</taxon>
        <taxon>core genistoids</taxon>
        <taxon>Crotalarieae</taxon>
        <taxon>Crotalaria</taxon>
    </lineage>
</organism>
<dbReference type="InterPro" id="IPR015943">
    <property type="entry name" value="WD40/YVTN_repeat-like_dom_sf"/>
</dbReference>
<dbReference type="Proteomes" id="UP001372338">
    <property type="component" value="Unassembled WGS sequence"/>
</dbReference>
<dbReference type="PRINTS" id="PR00320">
    <property type="entry name" value="GPROTEINBRPT"/>
</dbReference>
<evidence type="ECO:0000259" key="4">
    <source>
        <dbReference type="Pfam" id="PF00646"/>
    </source>
</evidence>
<reference evidence="5 6" key="1">
    <citation type="submission" date="2024-01" db="EMBL/GenBank/DDBJ databases">
        <title>The genomes of 5 underutilized Papilionoideae crops provide insights into root nodulation and disease resistanc.</title>
        <authorList>
            <person name="Yuan L."/>
        </authorList>
    </citation>
    <scope>NUCLEOTIDE SEQUENCE [LARGE SCALE GENOMIC DNA]</scope>
    <source>
        <strain evidence="5">ZHUSHIDOU_FW_LH</strain>
        <tissue evidence="5">Leaf</tissue>
    </source>
</reference>
<dbReference type="InterPro" id="IPR001680">
    <property type="entry name" value="WD40_rpt"/>
</dbReference>
<dbReference type="InterPro" id="IPR001810">
    <property type="entry name" value="F-box_dom"/>
</dbReference>
<dbReference type="Pfam" id="PF00400">
    <property type="entry name" value="WD40"/>
    <property type="match status" value="4"/>
</dbReference>
<dbReference type="PROSITE" id="PS00678">
    <property type="entry name" value="WD_REPEATS_1"/>
    <property type="match status" value="1"/>
</dbReference>
<dbReference type="PROSITE" id="PS50082">
    <property type="entry name" value="WD_REPEATS_2"/>
    <property type="match status" value="3"/>
</dbReference>
<dbReference type="Pfam" id="PF00646">
    <property type="entry name" value="F-box"/>
    <property type="match status" value="1"/>
</dbReference>
<evidence type="ECO:0000313" key="5">
    <source>
        <dbReference type="EMBL" id="KAK7266327.1"/>
    </source>
</evidence>
<protein>
    <recommendedName>
        <fullName evidence="4">F-box domain-containing protein</fullName>
    </recommendedName>
</protein>
<feature type="domain" description="F-box" evidence="4">
    <location>
        <begin position="17"/>
        <end position="58"/>
    </location>
</feature>
<keyword evidence="2" id="KW-0677">Repeat</keyword>
<dbReference type="EMBL" id="JAYWIO010000004">
    <property type="protein sequence ID" value="KAK7266327.1"/>
    <property type="molecule type" value="Genomic_DNA"/>
</dbReference>
<dbReference type="PANTHER" id="PTHR22847">
    <property type="entry name" value="WD40 REPEAT PROTEIN"/>
    <property type="match status" value="1"/>
</dbReference>
<accession>A0AAN9EYJ8</accession>
<feature type="repeat" description="WD" evidence="3">
    <location>
        <begin position="202"/>
        <end position="239"/>
    </location>
</feature>
<name>A0AAN9EYJ8_CROPI</name>
<feature type="repeat" description="WD" evidence="3">
    <location>
        <begin position="254"/>
        <end position="296"/>
    </location>
</feature>
<proteinExistence type="predicted"/>
<dbReference type="InterPro" id="IPR020472">
    <property type="entry name" value="WD40_PAC1"/>
</dbReference>
<dbReference type="AlphaFoldDB" id="A0AAN9EYJ8"/>
<evidence type="ECO:0000256" key="2">
    <source>
        <dbReference type="ARBA" id="ARBA00022737"/>
    </source>
</evidence>
<evidence type="ECO:0000256" key="3">
    <source>
        <dbReference type="PROSITE-ProRule" id="PRU00221"/>
    </source>
</evidence>
<dbReference type="SUPFAM" id="SSF81383">
    <property type="entry name" value="F-box domain"/>
    <property type="match status" value="1"/>
</dbReference>
<evidence type="ECO:0000313" key="6">
    <source>
        <dbReference type="Proteomes" id="UP001372338"/>
    </source>
</evidence>
<dbReference type="Gene3D" id="1.20.1280.50">
    <property type="match status" value="1"/>
</dbReference>
<dbReference type="Gene3D" id="2.130.10.10">
    <property type="entry name" value="YVTN repeat-like/Quinoprotein amine dehydrogenase"/>
    <property type="match status" value="2"/>
</dbReference>
<dbReference type="InterPro" id="IPR036047">
    <property type="entry name" value="F-box-like_dom_sf"/>
</dbReference>
<comment type="caution">
    <text evidence="5">The sequence shown here is derived from an EMBL/GenBank/DDBJ whole genome shotgun (WGS) entry which is preliminary data.</text>
</comment>
<dbReference type="SUPFAM" id="SSF50978">
    <property type="entry name" value="WD40 repeat-like"/>
    <property type="match status" value="1"/>
</dbReference>
<dbReference type="SMART" id="SM00320">
    <property type="entry name" value="WD40"/>
    <property type="match status" value="5"/>
</dbReference>
<dbReference type="PROSITE" id="PS50294">
    <property type="entry name" value="WD_REPEATS_REGION"/>
    <property type="match status" value="2"/>
</dbReference>
<dbReference type="InterPro" id="IPR019775">
    <property type="entry name" value="WD40_repeat_CS"/>
</dbReference>
<sequence length="508" mass="55529">MASSSLPLGKATSATKITDLDEDSLAQCASYLNLHDVCNLASTCSFLKSVAYSDPIWQRFFREQWQKLPSSSLPTSGARDMYLARHTAVQQFKFTDPFYCNLYATSDPVKDLFFARNAIFFSQGSIVQGITMTSNPKGTTVDFLGMHSLRGHKARITCTRLFSLDEIPLSQGQTEREQNVLVTSSCDRTIRIWWKGSCLRCLRGHSSPVLSLSNKLLGDDSSKVLASGGEDGTVRLWSLGPSGKRGQHALKATLHGHQKPVNLMSVAGHNTSLLVTIARDSKVRVWDTTVSSPIRSSGCVGMTSVPGVPINMKCHESLLYVAAGSSVTAIDLRTMQKVITAAVHQPKLYSFDIFPSKSLICTGGDGRAMLWDIRRNQEQSKPEPIAELDGHYGPVTLLHMDAYKIVTGGRNDENVNVWEANTGEQTNSLLACSSEDYGTKIGCDALAVNGSRIITAGGYDDASLLSFRDFNNATNVVTELGKEPLSKFWDSMSDGNNNNDLNLFIVCR</sequence>
<feature type="repeat" description="WD" evidence="3">
    <location>
        <begin position="388"/>
        <end position="428"/>
    </location>
</feature>
<dbReference type="PANTHER" id="PTHR22847:SF746">
    <property type="entry name" value="OS01G0185400 PROTEIN"/>
    <property type="match status" value="1"/>
</dbReference>
<keyword evidence="6" id="KW-1185">Reference proteome</keyword>